<name>A0A1W6QXS2_KLEPN</name>
<proteinExistence type="predicted"/>
<sequence length="250" mass="28776">MSKIDYQALREAAERAIPAMERLLMLPVDDDLISEQELKDYGVDIDALNAFKFLTGPETVLALLDERERNQQYIKRRDQENEDIALTVGKLRVELEEVKQHAEELSETKAVRNQWRPDICPITGRAFFMWIEHPTLGNVPTYGGPLDSYTIPTKDGDGEFSCERYDHDFGGWVESECLGVYLIDDREQCRVYELEERVKELDAREISLPERSSMLHRTDFHDDYQTVMAYKVSEVIAAIRAAGIRIKGGE</sequence>
<reference evidence="1" key="1">
    <citation type="submission" date="2016-09" db="EMBL/GenBank/DDBJ databases">
        <title>Molecular epidemiology of clinical carbapenem-resistant Enterobacteriaceae (CRE) strains in China.</title>
        <authorList>
            <person name="Zhang R."/>
            <person name="Liu L."/>
            <person name="Li R."/>
            <person name="Dong N."/>
            <person name="Zhou H."/>
            <person name="Chan E.W."/>
            <person name="Fang Y."/>
            <person name="Li Y."/>
            <person name="Liao K."/>
            <person name="Chen S."/>
        </authorList>
    </citation>
    <scope>NUCLEOTIDE SEQUENCE</scope>
    <source>
        <strain evidence="1">CRKP-59-KPC</strain>
        <plasmid evidence="1">pCRKP-59-KPC</plasmid>
    </source>
</reference>
<evidence type="ECO:0000313" key="1">
    <source>
        <dbReference type="EMBL" id="ARO46041.1"/>
    </source>
</evidence>
<dbReference type="AlphaFoldDB" id="A0A1W6QXS2"/>
<dbReference type="RefSeq" id="WP_072668380.1">
    <property type="nucleotide sequence ID" value="NZ_KX928752.1"/>
</dbReference>
<dbReference type="EMBL" id="KX928752">
    <property type="protein sequence ID" value="ARO46041.1"/>
    <property type="molecule type" value="Genomic_DNA"/>
</dbReference>
<protein>
    <recommendedName>
        <fullName evidence="2">Ead/Ea22-like family protein</fullName>
    </recommendedName>
</protein>
<dbReference type="Pfam" id="PF13935">
    <property type="entry name" value="Ead_Ea22"/>
    <property type="match status" value="1"/>
</dbReference>
<geneLocation type="plasmid" evidence="1">
    <name>pCRKP-59-KPC</name>
</geneLocation>
<accession>A0A1W6QXS2</accession>
<evidence type="ECO:0008006" key="2">
    <source>
        <dbReference type="Google" id="ProtNLM"/>
    </source>
</evidence>
<keyword evidence="1" id="KW-0614">Plasmid</keyword>
<dbReference type="InterPro" id="IPR025153">
    <property type="entry name" value="Ead_Ea22"/>
</dbReference>
<organism evidence="1">
    <name type="scientific">Klebsiella pneumoniae</name>
    <dbReference type="NCBI Taxonomy" id="573"/>
    <lineage>
        <taxon>Bacteria</taxon>
        <taxon>Pseudomonadati</taxon>
        <taxon>Pseudomonadota</taxon>
        <taxon>Gammaproteobacteria</taxon>
        <taxon>Enterobacterales</taxon>
        <taxon>Enterobacteriaceae</taxon>
        <taxon>Klebsiella/Raoultella group</taxon>
        <taxon>Klebsiella</taxon>
        <taxon>Klebsiella pneumoniae complex</taxon>
    </lineage>
</organism>